<organism evidence="2">
    <name type="scientific">Pseudomonas moraviensis R28-S</name>
    <dbReference type="NCBI Taxonomy" id="1395516"/>
    <lineage>
        <taxon>Bacteria</taxon>
        <taxon>Pseudomonadati</taxon>
        <taxon>Pseudomonadota</taxon>
        <taxon>Gammaproteobacteria</taxon>
        <taxon>Pseudomonadales</taxon>
        <taxon>Pseudomonadaceae</taxon>
        <taxon>Pseudomonas</taxon>
    </lineage>
</organism>
<proteinExistence type="predicted"/>
<dbReference type="RefSeq" id="WP_024013737.1">
    <property type="nucleotide sequence ID" value="NZ_CM002330.1"/>
</dbReference>
<dbReference type="Proteomes" id="UP000024771">
    <property type="component" value="Chromosome"/>
</dbReference>
<comment type="caution">
    <text evidence="2">The sequence shown here is derived from an EMBL/GenBank/DDBJ whole genome shotgun (WGS) entry which is preliminary data.</text>
</comment>
<dbReference type="EMBL" id="AYMZ01000008">
    <property type="protein sequence ID" value="ETF06843.1"/>
    <property type="molecule type" value="Genomic_DNA"/>
</dbReference>
<protein>
    <submittedName>
        <fullName evidence="2">Uncharacterized protein</fullName>
    </submittedName>
</protein>
<keyword evidence="1" id="KW-0175">Coiled coil</keyword>
<feature type="coiled-coil region" evidence="1">
    <location>
        <begin position="60"/>
        <end position="94"/>
    </location>
</feature>
<gene>
    <name evidence="2" type="ORF">PMO01_18515</name>
</gene>
<reference evidence="2" key="1">
    <citation type="journal article" date="2014" name="Genome Announc.">
        <title>Draft Genome Sequence of Pseudomonas moraviensis R28-S.</title>
        <authorList>
            <person name="Hunter S.S."/>
            <person name="Yano H."/>
            <person name="Loftie-Eaton W."/>
            <person name="Hughes J."/>
            <person name="De Gelder L."/>
            <person name="Stragier P."/>
            <person name="De Vos P."/>
            <person name="Settles M.L."/>
            <person name="Top E.M."/>
        </authorList>
    </citation>
    <scope>NUCLEOTIDE SEQUENCE [LARGE SCALE GENOMIC DNA]</scope>
    <source>
        <strain evidence="2">R28-S</strain>
    </source>
</reference>
<evidence type="ECO:0000256" key="1">
    <source>
        <dbReference type="SAM" id="Coils"/>
    </source>
</evidence>
<evidence type="ECO:0000313" key="2">
    <source>
        <dbReference type="EMBL" id="ETF06843.1"/>
    </source>
</evidence>
<dbReference type="HOGENOM" id="CLU_1089353_0_0_6"/>
<dbReference type="PATRIC" id="fig|1395516.4.peg.3759"/>
<dbReference type="AlphaFoldDB" id="V8R5A6"/>
<sequence length="255" mass="28015">MTTQENTTQTTETTATPVVFFGKDFTTIEGKTNKTNAAVLKETLGQFALKVNNTKMEDKIKVEGDTIEEIQAKLAELLQQKQNAARTADQITLATATIPDLLKHKSDELGSFLFELLEEVATQLSASGGTGTKAKRANYNAPDKVLYAFQVEGINDGKPFFAMFGGALTKKQAELTKMIEDAGLAADFQKKIEVGKKKGEMGWDKTKLYAAFGVKVNITNDEIKSLFDGKYENVTIEKLGDKMPKLETKKVGKKK</sequence>
<accession>V8R5A6</accession>
<name>V8R5A6_9PSED</name>